<gene>
    <name evidence="1" type="ORF">C500_16020</name>
</gene>
<dbReference type="EMBL" id="AOHS01000051">
    <property type="protein sequence ID" value="ELY26683.1"/>
    <property type="molecule type" value="Genomic_DNA"/>
</dbReference>
<evidence type="ECO:0000313" key="2">
    <source>
        <dbReference type="Proteomes" id="UP000011543"/>
    </source>
</evidence>
<sequence>MWFMCCCMVEVRIEFDDDEQYERLKELKKHRGLTWKGLLLEGEKKVREDTPE</sequence>
<reference evidence="1 2" key="1">
    <citation type="journal article" date="2014" name="PLoS Genet.">
        <title>Phylogenetically driven sequencing of extremely halophilic archaea reveals strategies for static and dynamic osmo-response.</title>
        <authorList>
            <person name="Becker E.A."/>
            <person name="Seitzer P.M."/>
            <person name="Tritt A."/>
            <person name="Larsen D."/>
            <person name="Krusor M."/>
            <person name="Yao A.I."/>
            <person name="Wu D."/>
            <person name="Madern D."/>
            <person name="Eisen J.A."/>
            <person name="Darling A.E."/>
            <person name="Facciotti M.T."/>
        </authorList>
    </citation>
    <scope>NUCLEOTIDE SEQUENCE [LARGE SCALE GENOMIC DNA]</scope>
    <source>
        <strain evidence="2">ATCC 43099 / DSM 3394 / CCM 3739 / CIP 104546 / IAM 13178 / JCM 8861 / NBRC 102185 / NCIMB 2190 / MS3</strain>
    </source>
</reference>
<name>L9UR91_NATMM</name>
<dbReference type="PATRIC" id="fig|547559.17.peg.3144"/>
<protein>
    <submittedName>
        <fullName evidence="1">Uncharacterized protein</fullName>
    </submittedName>
</protein>
<evidence type="ECO:0000313" key="1">
    <source>
        <dbReference type="EMBL" id="ELY26683.1"/>
    </source>
</evidence>
<dbReference type="AlphaFoldDB" id="L9UR91"/>
<comment type="caution">
    <text evidence="1">The sequence shown here is derived from an EMBL/GenBank/DDBJ whole genome shotgun (WGS) entry which is preliminary data.</text>
</comment>
<dbReference type="Proteomes" id="UP000011543">
    <property type="component" value="Unassembled WGS sequence"/>
</dbReference>
<accession>L9UR91</accession>
<organism evidence="1 2">
    <name type="scientific">Natrialba magadii (strain ATCC 43099 / DSM 3394 / CCM 3739 / CIP 104546 / IAM 13178 / JCM 8861 / NBRC 102185 / NCIMB 2190 / MS3)</name>
    <name type="common">Natronobacterium magadii</name>
    <dbReference type="NCBI Taxonomy" id="547559"/>
    <lineage>
        <taxon>Archaea</taxon>
        <taxon>Methanobacteriati</taxon>
        <taxon>Methanobacteriota</taxon>
        <taxon>Stenosarchaea group</taxon>
        <taxon>Halobacteria</taxon>
        <taxon>Halobacteriales</taxon>
        <taxon>Natrialbaceae</taxon>
        <taxon>Natrialba</taxon>
    </lineage>
</organism>
<proteinExistence type="predicted"/>